<dbReference type="PANTHER" id="PTHR42648:SF18">
    <property type="entry name" value="RETROTRANSPOSON, UNCLASSIFIED-LIKE PROTEIN"/>
    <property type="match status" value="1"/>
</dbReference>
<evidence type="ECO:0000313" key="2">
    <source>
        <dbReference type="EMBL" id="GEY92340.1"/>
    </source>
</evidence>
<accession>A0A699HY64</accession>
<feature type="region of interest" description="Disordered" evidence="1">
    <location>
        <begin position="335"/>
        <end position="372"/>
    </location>
</feature>
<dbReference type="EMBL" id="BKCJ010222829">
    <property type="protein sequence ID" value="GEY92340.1"/>
    <property type="molecule type" value="Genomic_DNA"/>
</dbReference>
<dbReference type="CDD" id="cd09272">
    <property type="entry name" value="RNase_HI_RT_Ty1"/>
    <property type="match status" value="1"/>
</dbReference>
<dbReference type="AlphaFoldDB" id="A0A699HY64"/>
<name>A0A699HY64_TANCI</name>
<dbReference type="InterPro" id="IPR039537">
    <property type="entry name" value="Retrotran_Ty1/copia-like"/>
</dbReference>
<organism evidence="2">
    <name type="scientific">Tanacetum cinerariifolium</name>
    <name type="common">Dalmatian daisy</name>
    <name type="synonym">Chrysanthemum cinerariifolium</name>
    <dbReference type="NCBI Taxonomy" id="118510"/>
    <lineage>
        <taxon>Eukaryota</taxon>
        <taxon>Viridiplantae</taxon>
        <taxon>Streptophyta</taxon>
        <taxon>Embryophyta</taxon>
        <taxon>Tracheophyta</taxon>
        <taxon>Spermatophyta</taxon>
        <taxon>Magnoliopsida</taxon>
        <taxon>eudicotyledons</taxon>
        <taxon>Gunneridae</taxon>
        <taxon>Pentapetalae</taxon>
        <taxon>asterids</taxon>
        <taxon>campanulids</taxon>
        <taxon>Asterales</taxon>
        <taxon>Asteraceae</taxon>
        <taxon>Asteroideae</taxon>
        <taxon>Anthemideae</taxon>
        <taxon>Anthemidinae</taxon>
        <taxon>Tanacetum</taxon>
    </lineage>
</organism>
<dbReference type="InterPro" id="IPR036397">
    <property type="entry name" value="RNaseH_sf"/>
</dbReference>
<comment type="caution">
    <text evidence="2">The sequence shown here is derived from an EMBL/GenBank/DDBJ whole genome shotgun (WGS) entry which is preliminary data.</text>
</comment>
<dbReference type="SUPFAM" id="SSF53098">
    <property type="entry name" value="Ribonuclease H-like"/>
    <property type="match status" value="1"/>
</dbReference>
<proteinExistence type="predicted"/>
<sequence>HDLVDGLPKFKYSKDHQCSVCERGKSKKASHLPKWVPSSYSKLELLHMDLCGPMRVASINGKGRHPTLSPDAVRITQMASLESGLESLSIFTPISMGYGDYVIGDSVISRVYYVKGLGHNLFSVGQFCDSDLEVAFRKHSCFVRDLDGVDLIKGTHGTNLYTISVENIMRVSMGRNTFSSSSTIIQNCVVERRNHTLVEAARTMLIFSKALTFLWAGVVATACYTQNRSLIHTVHNKTPYELVHDKNHDLFFLRVFGALCYPTNDSEDLGKLQAKADIGFFVGSRLMPSFATAIPYVPLTNKELEMLFQPMFDEYFDTPPVSQPVPPASAVHDPVFQPAPPAPADHVPVSPTSTPASFSIEEDAPSTSISSSSVQLSPSVYQGVVVDHTLTVNPFAPVDDVPFVNILIRTLALKQHQPGKLVQQILINLFYHMNISGNRPTLIQLETLLETPLNRYLPVNNLLLMPYCWFEMMQEEIHKFDCLQVWELVPPPDCIMVIALKWIYKVKLDEYGDVLKNKASLKQAHRAWYDTLYKFLLAKGFSKGVVDPTLFIQRTGKHILHVHIYVDDIIFASTDPRDCLQISQSPGGIFLNQAKYANEILKKFRLDKCDLVDTPMMERSKLDEDHLGIPVDQTRYRRMIRSLMYLTASRHDLVFAVCMYAKYQSRPTKKHLEAVKQVFRYLQGTINMSIWYLKDTVMELTAYADADHTENSRSKHIDIWHHYIREQVDKGVAELYFVRTEYQLADIFTKAFPRVRFELIRPRLGMRSLTLETLKRLQEELDE</sequence>
<evidence type="ECO:0000256" key="1">
    <source>
        <dbReference type="SAM" id="MobiDB-lite"/>
    </source>
</evidence>
<reference evidence="2" key="1">
    <citation type="journal article" date="2019" name="Sci. Rep.">
        <title>Draft genome of Tanacetum cinerariifolium, the natural source of mosquito coil.</title>
        <authorList>
            <person name="Yamashiro T."/>
            <person name="Shiraishi A."/>
            <person name="Satake H."/>
            <person name="Nakayama K."/>
        </authorList>
    </citation>
    <scope>NUCLEOTIDE SEQUENCE</scope>
</reference>
<gene>
    <name evidence="2" type="ORF">Tci_464314</name>
</gene>
<dbReference type="Gene3D" id="3.30.420.10">
    <property type="entry name" value="Ribonuclease H-like superfamily/Ribonuclease H"/>
    <property type="match status" value="1"/>
</dbReference>
<evidence type="ECO:0008006" key="3">
    <source>
        <dbReference type="Google" id="ProtNLM"/>
    </source>
</evidence>
<dbReference type="InterPro" id="IPR012337">
    <property type="entry name" value="RNaseH-like_sf"/>
</dbReference>
<feature type="non-terminal residue" evidence="2">
    <location>
        <position position="1"/>
    </location>
</feature>
<dbReference type="PANTHER" id="PTHR42648">
    <property type="entry name" value="TRANSPOSASE, PUTATIVE-RELATED"/>
    <property type="match status" value="1"/>
</dbReference>
<dbReference type="GO" id="GO:0003676">
    <property type="term" value="F:nucleic acid binding"/>
    <property type="evidence" value="ECO:0007669"/>
    <property type="project" value="InterPro"/>
</dbReference>
<protein>
    <recommendedName>
        <fullName evidence="3">Reverse transcriptase Ty1/copia-type domain-containing protein</fullName>
    </recommendedName>
</protein>